<evidence type="ECO:0000256" key="8">
    <source>
        <dbReference type="SAM" id="Phobius"/>
    </source>
</evidence>
<dbReference type="GO" id="GO:0005886">
    <property type="term" value="C:plasma membrane"/>
    <property type="evidence" value="ECO:0007669"/>
    <property type="project" value="TreeGrafter"/>
</dbReference>
<protein>
    <submittedName>
        <fullName evidence="9">Cytosine-purine permease</fullName>
    </submittedName>
</protein>
<feature type="transmembrane region" description="Helical" evidence="8">
    <location>
        <begin position="144"/>
        <end position="177"/>
    </location>
</feature>
<reference evidence="9 10" key="1">
    <citation type="journal article" date="2014" name="BMC Genomics">
        <title>Genome and secretome analysis of the hemibiotrophic fungal pathogen, Moniliophthora roreri, which causes frosty pod rot disease of cacao: mechanisms of the biotrophic and necrotrophic phases.</title>
        <authorList>
            <person name="Meinhardt L.W."/>
            <person name="Costa G.G.L."/>
            <person name="Thomazella D.P.T."/>
            <person name="Teixeira P.J.P.L."/>
            <person name="Carazzolle M.F."/>
            <person name="Schuster S.C."/>
            <person name="Carlson J.E."/>
            <person name="Guiltinan M.J."/>
            <person name="Mieczkowski P."/>
            <person name="Farmer A."/>
            <person name="Ramaraj T."/>
            <person name="Crozier J."/>
            <person name="Davis R.E."/>
            <person name="Shao J."/>
            <person name="Melnick R.L."/>
            <person name="Pereira G.A.G."/>
            <person name="Bailey B.A."/>
        </authorList>
    </citation>
    <scope>NUCLEOTIDE SEQUENCE [LARGE SCALE GENOMIC DNA]</scope>
    <source>
        <strain evidence="9 10">MCA 2997</strain>
    </source>
</reference>
<comment type="subcellular location">
    <subcellularLocation>
        <location evidence="1">Membrane</location>
        <topology evidence="1">Multi-pass membrane protein</topology>
    </subcellularLocation>
</comment>
<feature type="transmembrane region" description="Helical" evidence="8">
    <location>
        <begin position="374"/>
        <end position="396"/>
    </location>
</feature>
<keyword evidence="3 7" id="KW-0813">Transport</keyword>
<dbReference type="AlphaFoldDB" id="V2WPQ3"/>
<dbReference type="PIRSF" id="PIRSF002744">
    <property type="entry name" value="Pur-cyt_permease"/>
    <property type="match status" value="1"/>
</dbReference>
<dbReference type="Proteomes" id="UP000017559">
    <property type="component" value="Unassembled WGS sequence"/>
</dbReference>
<evidence type="ECO:0000256" key="5">
    <source>
        <dbReference type="ARBA" id="ARBA00022989"/>
    </source>
</evidence>
<name>V2WPQ3_MONRO</name>
<evidence type="ECO:0000256" key="3">
    <source>
        <dbReference type="ARBA" id="ARBA00022448"/>
    </source>
</evidence>
<dbReference type="KEGG" id="mrr:Moror_12088"/>
<feature type="transmembrane region" description="Helical" evidence="8">
    <location>
        <begin position="352"/>
        <end position="369"/>
    </location>
</feature>
<dbReference type="EMBL" id="AWSO01001515">
    <property type="protein sequence ID" value="ESK83557.1"/>
    <property type="molecule type" value="Genomic_DNA"/>
</dbReference>
<feature type="transmembrane region" description="Helical" evidence="8">
    <location>
        <begin position="184"/>
        <end position="204"/>
    </location>
</feature>
<dbReference type="HOGENOM" id="CLU_026016_2_0_1"/>
<feature type="transmembrane region" description="Helical" evidence="8">
    <location>
        <begin position="244"/>
        <end position="268"/>
    </location>
</feature>
<feature type="transmembrane region" description="Helical" evidence="8">
    <location>
        <begin position="105"/>
        <end position="124"/>
    </location>
</feature>
<feature type="transmembrane region" description="Helical" evidence="8">
    <location>
        <begin position="210"/>
        <end position="232"/>
    </location>
</feature>
<evidence type="ECO:0000256" key="7">
    <source>
        <dbReference type="PIRNR" id="PIRNR002744"/>
    </source>
</evidence>
<feature type="transmembrane region" description="Helical" evidence="8">
    <location>
        <begin position="71"/>
        <end position="93"/>
    </location>
</feature>
<proteinExistence type="inferred from homology"/>
<evidence type="ECO:0000256" key="6">
    <source>
        <dbReference type="ARBA" id="ARBA00023136"/>
    </source>
</evidence>
<dbReference type="GO" id="GO:0022857">
    <property type="term" value="F:transmembrane transporter activity"/>
    <property type="evidence" value="ECO:0007669"/>
    <property type="project" value="InterPro"/>
</dbReference>
<feature type="transmembrane region" description="Helical" evidence="8">
    <location>
        <begin position="482"/>
        <end position="501"/>
    </location>
</feature>
<comment type="caution">
    <text evidence="9">The sequence shown here is derived from an EMBL/GenBank/DDBJ whole genome shotgun (WGS) entry which is preliminary data.</text>
</comment>
<comment type="similarity">
    <text evidence="2 7">Belongs to the purine-cytosine permease (2.A.39) family.</text>
</comment>
<evidence type="ECO:0000313" key="10">
    <source>
        <dbReference type="Proteomes" id="UP000017559"/>
    </source>
</evidence>
<feature type="transmembrane region" description="Helical" evidence="8">
    <location>
        <begin position="323"/>
        <end position="346"/>
    </location>
</feature>
<dbReference type="OrthoDB" id="2116389at2759"/>
<keyword evidence="4 8" id="KW-0812">Transmembrane</keyword>
<feature type="transmembrane region" description="Helical" evidence="8">
    <location>
        <begin position="280"/>
        <end position="302"/>
    </location>
</feature>
<keyword evidence="5 8" id="KW-1133">Transmembrane helix</keyword>
<dbReference type="InterPro" id="IPR001248">
    <property type="entry name" value="Pur-cyt_permease"/>
</dbReference>
<dbReference type="Gene3D" id="1.10.4160.10">
    <property type="entry name" value="Hydantoin permease"/>
    <property type="match status" value="1"/>
</dbReference>
<evidence type="ECO:0000256" key="1">
    <source>
        <dbReference type="ARBA" id="ARBA00004141"/>
    </source>
</evidence>
<accession>V2WPQ3</accession>
<dbReference type="Pfam" id="PF02133">
    <property type="entry name" value="Transp_cyt_pur"/>
    <property type="match status" value="1"/>
</dbReference>
<organism evidence="9 10">
    <name type="scientific">Moniliophthora roreri (strain MCA 2997)</name>
    <name type="common">Cocoa frosty pod rot fungus</name>
    <name type="synonym">Crinipellis roreri</name>
    <dbReference type="NCBI Taxonomy" id="1381753"/>
    <lineage>
        <taxon>Eukaryota</taxon>
        <taxon>Fungi</taxon>
        <taxon>Dikarya</taxon>
        <taxon>Basidiomycota</taxon>
        <taxon>Agaricomycotina</taxon>
        <taxon>Agaricomycetes</taxon>
        <taxon>Agaricomycetidae</taxon>
        <taxon>Agaricales</taxon>
        <taxon>Marasmiineae</taxon>
        <taxon>Marasmiaceae</taxon>
        <taxon>Moniliophthora</taxon>
    </lineage>
</organism>
<evidence type="ECO:0000313" key="9">
    <source>
        <dbReference type="EMBL" id="ESK83557.1"/>
    </source>
</evidence>
<dbReference type="PANTHER" id="PTHR31806:SF5">
    <property type="entry name" value="PURINE-CYTOSINE PERMEASE FCY21"/>
    <property type="match status" value="1"/>
</dbReference>
<dbReference type="InterPro" id="IPR026030">
    <property type="entry name" value="Pur-cyt_permease_Fcy2/21/22"/>
</dbReference>
<dbReference type="STRING" id="1381753.V2WPQ3"/>
<keyword evidence="10" id="KW-1185">Reference proteome</keyword>
<feature type="transmembrane region" description="Helical" evidence="8">
    <location>
        <begin position="444"/>
        <end position="462"/>
    </location>
</feature>
<sequence length="511" mass="54992">MQSQTALPPRGVVDLKAAENQDLESDGKSVDVNVGTSDDFKQWSSKLGISCTIEVHGITPTTTAERSDPRMYQLFTVWFSAILNVTCLATGALGPQVFELGFRDCCIVLVVADVLACLVPGYFAVFGPKLGTRTMVQSRFSFGYFGSMLPAILNVFSMFGFLVLSCITGGQLLAAVFSNLNDTLGIVIIALISLGISFCGYKVLHCFDTYAWIPNAVIYICLLAVGGSKLSLRPERPTPSAAAIISYGTLVGAACLSWCSMAADYGVYHRADASSFKIFLYTYLGVLLSSFPGHIIGVALAAAAPAIPAWEAGLGDGQDFGNFIATILSPVGGFGKFLVVVATLTLPAQSAVTMYSFGVSLMSVSWIFMKIPRYVYSVIVTAIVIPVSIVGAIRFFTTFQEIINIIGYWAASYASIVLTEHFVFRRNDFSKYKVQECWRDPSRLPLGVAAVMAFGLSFALIVPSMNQPWYTGQFARAGTGDIGLITGFFGGALVYVVLRAWEIKVGKGRDA</sequence>
<feature type="transmembrane region" description="Helical" evidence="8">
    <location>
        <begin position="402"/>
        <end position="423"/>
    </location>
</feature>
<dbReference type="PANTHER" id="PTHR31806">
    <property type="entry name" value="PURINE-CYTOSINE PERMEASE FCY2-RELATED"/>
    <property type="match status" value="1"/>
</dbReference>
<gene>
    <name evidence="9" type="ORF">Moror_12088</name>
</gene>
<evidence type="ECO:0000256" key="4">
    <source>
        <dbReference type="ARBA" id="ARBA00022692"/>
    </source>
</evidence>
<evidence type="ECO:0000256" key="2">
    <source>
        <dbReference type="ARBA" id="ARBA00008974"/>
    </source>
</evidence>
<keyword evidence="6 7" id="KW-0472">Membrane</keyword>